<evidence type="ECO:0000256" key="4">
    <source>
        <dbReference type="ARBA" id="ARBA00023163"/>
    </source>
</evidence>
<evidence type="ECO:0000313" key="9">
    <source>
        <dbReference type="Proteomes" id="UP000465221"/>
    </source>
</evidence>
<feature type="compositionally biased region" description="Basic and acidic residues" evidence="6">
    <location>
        <begin position="568"/>
        <end position="578"/>
    </location>
</feature>
<feature type="compositionally biased region" description="Pro residues" evidence="6">
    <location>
        <begin position="132"/>
        <end position="143"/>
    </location>
</feature>
<dbReference type="InterPro" id="IPR057520">
    <property type="entry name" value="GRHL1/CP2_C"/>
</dbReference>
<dbReference type="GO" id="GO:0005634">
    <property type="term" value="C:nucleus"/>
    <property type="evidence" value="ECO:0007669"/>
    <property type="project" value="UniProtKB-SubCell"/>
</dbReference>
<evidence type="ECO:0000313" key="8">
    <source>
        <dbReference type="EMBL" id="GFF51837.1"/>
    </source>
</evidence>
<dbReference type="InterPro" id="IPR007604">
    <property type="entry name" value="CP2"/>
</dbReference>
<name>A0A8H3S6C2_9EURO</name>
<organism evidence="8 9">
    <name type="scientific">Aspergillus udagawae</name>
    <dbReference type="NCBI Taxonomy" id="91492"/>
    <lineage>
        <taxon>Eukaryota</taxon>
        <taxon>Fungi</taxon>
        <taxon>Dikarya</taxon>
        <taxon>Ascomycota</taxon>
        <taxon>Pezizomycotina</taxon>
        <taxon>Eurotiomycetes</taxon>
        <taxon>Eurotiomycetidae</taxon>
        <taxon>Eurotiales</taxon>
        <taxon>Aspergillaceae</taxon>
        <taxon>Aspergillus</taxon>
        <taxon>Aspergillus subgen. Fumigati</taxon>
    </lineage>
</organism>
<dbReference type="EMBL" id="BLKC01000092">
    <property type="protein sequence ID" value="GFF51837.1"/>
    <property type="molecule type" value="Genomic_DNA"/>
</dbReference>
<feature type="compositionally biased region" description="Low complexity" evidence="6">
    <location>
        <begin position="487"/>
        <end position="497"/>
    </location>
</feature>
<sequence length="724" mass="79472">MFDKRTAQKPGAELIGDFRKKFSHVIADPFLTQQAPLEHGDAKLANHPILPSQQYHLQFNHHASNANVVDYVAPSALQAGLLTPTANQMCAVVHSPAGDLHTPTVEWNLASTPWIWDQMVSVQSELQDQQPQPAPPPPPPPPQQQLHGHAATATRGVVGLQSQYQHHLFQNMDPFASNHILPSNVSFGANSEYDPLDTASHRDSFTELLGHVAQPLLPVASDEVDRADFPSKPEIPFRYRVTLHAPTAIADHAHEPPVTYLNKSQAYSVSIIDSTPPAHATQPVKYRTSVRITFEEPAHRSNPARCWRLWKEARGAVEAQQRGGKMRALEFVDLRMGSKKNAPRLKKVVSASFDGFCVTWSSTPEAGSSECVVNVRLNFLSTDFSLSKGVKGVPTRLCVKTEMIGLEDGTPAPGPGTEAEICYCKVKVFRDHGAERKLSNDVAHVQKAIHKVERQIAQGDVDGNNGLGKRKRRKGVGHGLTKNHTVSMSLSPSRSNSLTGVDDLHRALFELRNLFSSSQPVSLLSLQGDVLDDPDQSPVSLPRDASTPVSLGRDSASENDAGLNFHGDLVELPRRPFGREASTVEPKIESPDPGLSDINGRSSPESDTGDRSSSPRHVACFYVRIQDKQQQEPYYRAVYLTERTASDFLDQLSKKYNVQPDRILSLVHINPKSLRVAVDDDVVGAIPEGQDMIAQFTEVPAPLSGDGQDDGERHSTGYEVQLLF</sequence>
<accession>A0A8H3S6C2</accession>
<dbReference type="Pfam" id="PF04516">
    <property type="entry name" value="CP2"/>
    <property type="match status" value="1"/>
</dbReference>
<proteinExistence type="predicted"/>
<dbReference type="GO" id="GO:0001228">
    <property type="term" value="F:DNA-binding transcription activator activity, RNA polymerase II-specific"/>
    <property type="evidence" value="ECO:0007669"/>
    <property type="project" value="TreeGrafter"/>
</dbReference>
<evidence type="ECO:0000256" key="5">
    <source>
        <dbReference type="ARBA" id="ARBA00023242"/>
    </source>
</evidence>
<comment type="subcellular location">
    <subcellularLocation>
        <location evidence="1">Nucleus</location>
    </subcellularLocation>
</comment>
<dbReference type="PANTHER" id="PTHR11037">
    <property type="entry name" value="TRANSCRIPTION FACTOR CP2"/>
    <property type="match status" value="1"/>
</dbReference>
<gene>
    <name evidence="8" type="ORF">IFM46972_09390</name>
</gene>
<keyword evidence="4" id="KW-0804">Transcription</keyword>
<keyword evidence="2" id="KW-0805">Transcription regulation</keyword>
<dbReference type="Proteomes" id="UP000465221">
    <property type="component" value="Unassembled WGS sequence"/>
</dbReference>
<evidence type="ECO:0000256" key="1">
    <source>
        <dbReference type="ARBA" id="ARBA00004123"/>
    </source>
</evidence>
<dbReference type="Pfam" id="PF25416">
    <property type="entry name" value="GRHL1_C"/>
    <property type="match status" value="1"/>
</dbReference>
<protein>
    <submittedName>
        <fullName evidence="8">Grainyhead-like protein 2 homolog</fullName>
    </submittedName>
</protein>
<keyword evidence="3" id="KW-0238">DNA-binding</keyword>
<dbReference type="PANTHER" id="PTHR11037:SF20">
    <property type="entry name" value="PROTEIN GRAINYHEAD"/>
    <property type="match status" value="1"/>
</dbReference>
<evidence type="ECO:0000259" key="7">
    <source>
        <dbReference type="PROSITE" id="PS51968"/>
    </source>
</evidence>
<comment type="caution">
    <text evidence="8">The sequence shown here is derived from an EMBL/GenBank/DDBJ whole genome shotgun (WGS) entry which is preliminary data.</text>
</comment>
<feature type="domain" description="Grh/CP2 DB" evidence="7">
    <location>
        <begin position="234"/>
        <end position="491"/>
    </location>
</feature>
<feature type="region of interest" description="Disordered" evidence="6">
    <location>
        <begin position="123"/>
        <end position="150"/>
    </location>
</feature>
<feature type="region of interest" description="Disordered" evidence="6">
    <location>
        <begin position="534"/>
        <end position="615"/>
    </location>
</feature>
<feature type="region of interest" description="Disordered" evidence="6">
    <location>
        <begin position="460"/>
        <end position="497"/>
    </location>
</feature>
<dbReference type="GO" id="GO:0000978">
    <property type="term" value="F:RNA polymerase II cis-regulatory region sequence-specific DNA binding"/>
    <property type="evidence" value="ECO:0007669"/>
    <property type="project" value="TreeGrafter"/>
</dbReference>
<dbReference type="PROSITE" id="PS51968">
    <property type="entry name" value="GRH_CP2_DB"/>
    <property type="match status" value="1"/>
</dbReference>
<evidence type="ECO:0000256" key="6">
    <source>
        <dbReference type="SAM" id="MobiDB-lite"/>
    </source>
</evidence>
<reference evidence="8 9" key="1">
    <citation type="submission" date="2020-01" db="EMBL/GenBank/DDBJ databases">
        <title>Draft genome sequence of Aspergillus udagawae IFM 46972.</title>
        <authorList>
            <person name="Takahashi H."/>
            <person name="Yaguchi T."/>
        </authorList>
    </citation>
    <scope>NUCLEOTIDE SEQUENCE [LARGE SCALE GENOMIC DNA]</scope>
    <source>
        <strain evidence="8 9">IFM 46972</strain>
    </source>
</reference>
<evidence type="ECO:0000256" key="3">
    <source>
        <dbReference type="ARBA" id="ARBA00023125"/>
    </source>
</evidence>
<dbReference type="InterPro" id="IPR040167">
    <property type="entry name" value="TF_CP2-like"/>
</dbReference>
<evidence type="ECO:0000256" key="2">
    <source>
        <dbReference type="ARBA" id="ARBA00023015"/>
    </source>
</evidence>
<dbReference type="AlphaFoldDB" id="A0A8H3S6C2"/>
<keyword evidence="5" id="KW-0539">Nucleus</keyword>